<dbReference type="Gene3D" id="2.40.128.520">
    <property type="match status" value="1"/>
</dbReference>
<organism evidence="3 4">
    <name type="scientific">Ferrovibrio xuzhouensis</name>
    <dbReference type="NCBI Taxonomy" id="1576914"/>
    <lineage>
        <taxon>Bacteria</taxon>
        <taxon>Pseudomonadati</taxon>
        <taxon>Pseudomonadota</taxon>
        <taxon>Alphaproteobacteria</taxon>
        <taxon>Rhodospirillales</taxon>
        <taxon>Rhodospirillaceae</taxon>
        <taxon>Ferrovibrio</taxon>
    </lineage>
</organism>
<feature type="signal peptide" evidence="1">
    <location>
        <begin position="1"/>
        <end position="27"/>
    </location>
</feature>
<keyword evidence="4" id="KW-1185">Reference proteome</keyword>
<dbReference type="EMBL" id="JBHRYJ010000005">
    <property type="protein sequence ID" value="MFC3677620.1"/>
    <property type="molecule type" value="Genomic_DNA"/>
</dbReference>
<feature type="domain" description="DUF2147" evidence="2">
    <location>
        <begin position="35"/>
        <end position="153"/>
    </location>
</feature>
<proteinExistence type="predicted"/>
<evidence type="ECO:0000259" key="2">
    <source>
        <dbReference type="Pfam" id="PF09917"/>
    </source>
</evidence>
<evidence type="ECO:0000256" key="1">
    <source>
        <dbReference type="SAM" id="SignalP"/>
    </source>
</evidence>
<dbReference type="Proteomes" id="UP001595711">
    <property type="component" value="Unassembled WGS sequence"/>
</dbReference>
<dbReference type="InterPro" id="IPR019223">
    <property type="entry name" value="DUF2147"/>
</dbReference>
<gene>
    <name evidence="3" type="ORF">ACFOOQ_18855</name>
</gene>
<protein>
    <submittedName>
        <fullName evidence="3">DUF2147 domain-containing protein</fullName>
    </submittedName>
</protein>
<dbReference type="PANTHER" id="PTHR36919:SF3">
    <property type="entry name" value="BLL5882 PROTEIN"/>
    <property type="match status" value="1"/>
</dbReference>
<sequence length="156" mass="16914">MTHIVRAVAMIAALSALMIGLSNNLVAAGAAAPVGLWTTIDDETDAPRSIVEITEVNGELQGRVTKIFYRPDEKPDPVCDKCEGARKDQPVIGMTFLWGMKTDGDGWAGGAILDPKNGKIYKAKMSLSDDGKRLRVRGFIGMPLLGRSQTWLRGDR</sequence>
<feature type="chain" id="PRO_5045455806" evidence="1">
    <location>
        <begin position="28"/>
        <end position="156"/>
    </location>
</feature>
<comment type="caution">
    <text evidence="3">The sequence shown here is derived from an EMBL/GenBank/DDBJ whole genome shotgun (WGS) entry which is preliminary data.</text>
</comment>
<dbReference type="RefSeq" id="WP_379729189.1">
    <property type="nucleotide sequence ID" value="NZ_JBHRYJ010000005.1"/>
</dbReference>
<reference evidence="4" key="1">
    <citation type="journal article" date="2019" name="Int. J. Syst. Evol. Microbiol.">
        <title>The Global Catalogue of Microorganisms (GCM) 10K type strain sequencing project: providing services to taxonomists for standard genome sequencing and annotation.</title>
        <authorList>
            <consortium name="The Broad Institute Genomics Platform"/>
            <consortium name="The Broad Institute Genome Sequencing Center for Infectious Disease"/>
            <person name="Wu L."/>
            <person name="Ma J."/>
        </authorList>
    </citation>
    <scope>NUCLEOTIDE SEQUENCE [LARGE SCALE GENOMIC DNA]</scope>
    <source>
        <strain evidence="4">KCTC 42182</strain>
    </source>
</reference>
<evidence type="ECO:0000313" key="4">
    <source>
        <dbReference type="Proteomes" id="UP001595711"/>
    </source>
</evidence>
<evidence type="ECO:0000313" key="3">
    <source>
        <dbReference type="EMBL" id="MFC3677620.1"/>
    </source>
</evidence>
<keyword evidence="1" id="KW-0732">Signal</keyword>
<dbReference type="Pfam" id="PF09917">
    <property type="entry name" value="DUF2147"/>
    <property type="match status" value="1"/>
</dbReference>
<accession>A0ABV7VK46</accession>
<dbReference type="PANTHER" id="PTHR36919">
    <property type="entry name" value="BLR1215 PROTEIN"/>
    <property type="match status" value="1"/>
</dbReference>
<name>A0ABV7VK46_9PROT</name>